<evidence type="ECO:0000256" key="5">
    <source>
        <dbReference type="ARBA" id="ARBA00022989"/>
    </source>
</evidence>
<keyword evidence="4 12" id="KW-0812">Transmembrane</keyword>
<evidence type="ECO:0000256" key="4">
    <source>
        <dbReference type="ARBA" id="ARBA00022692"/>
    </source>
</evidence>
<keyword evidence="16" id="KW-1185">Reference proteome</keyword>
<dbReference type="OrthoDB" id="153510at2"/>
<dbReference type="GO" id="GO:0016989">
    <property type="term" value="F:sigma factor antagonist activity"/>
    <property type="evidence" value="ECO:0007669"/>
    <property type="project" value="TreeGrafter"/>
</dbReference>
<protein>
    <recommendedName>
        <fullName evidence="10">Regulator of SigK</fullName>
    </recommendedName>
    <alternativeName>
        <fullName evidence="9">Sigma-K anti-sigma factor RskA</fullName>
    </alternativeName>
</protein>
<evidence type="ECO:0000256" key="12">
    <source>
        <dbReference type="SAM" id="Phobius"/>
    </source>
</evidence>
<dbReference type="GO" id="GO:0006417">
    <property type="term" value="P:regulation of translation"/>
    <property type="evidence" value="ECO:0007669"/>
    <property type="project" value="TreeGrafter"/>
</dbReference>
<evidence type="ECO:0000256" key="3">
    <source>
        <dbReference type="ARBA" id="ARBA00022475"/>
    </source>
</evidence>
<dbReference type="EMBL" id="FWXV01000014">
    <property type="protein sequence ID" value="SMD26472.1"/>
    <property type="molecule type" value="Genomic_DNA"/>
</dbReference>
<evidence type="ECO:0000256" key="2">
    <source>
        <dbReference type="ARBA" id="ARBA00004236"/>
    </source>
</evidence>
<sequence length="261" mass="27544">MAEHPVPHPDLAGYVLNVLEPGETRAFEAHLAGCGPCHAEIDELRGLPALLTTGAPVDLPADLQARTFARIHASERPSAPLRLVDPQRHNGQLPHAGSRRSSRLTPDRRRRLLTAVAATVLLIAASVVAVLQLQGPVPKDSAAPAGFTLSLIAPDSGPQRGDALIQDTPAGRVVQLRVTDLPPPPPGQRYTCWFVGPGDSLARPNRVAAGSFTTDSRGHAQVTLTGAAAPQRFALLGVTREPDDGNPQYRGPKVLVTKPPG</sequence>
<organism evidence="15 16">
    <name type="scientific">Kibdelosporangium aridum</name>
    <dbReference type="NCBI Taxonomy" id="2030"/>
    <lineage>
        <taxon>Bacteria</taxon>
        <taxon>Bacillati</taxon>
        <taxon>Actinomycetota</taxon>
        <taxon>Actinomycetes</taxon>
        <taxon>Pseudonocardiales</taxon>
        <taxon>Pseudonocardiaceae</taxon>
        <taxon>Kibdelosporangium</taxon>
    </lineage>
</organism>
<feature type="transmembrane region" description="Helical" evidence="12">
    <location>
        <begin position="112"/>
        <end position="131"/>
    </location>
</feature>
<dbReference type="InterPro" id="IPR051474">
    <property type="entry name" value="Anti-sigma-K/W_factor"/>
</dbReference>
<dbReference type="InterPro" id="IPR027383">
    <property type="entry name" value="Znf_put"/>
</dbReference>
<keyword evidence="6" id="KW-0805">Transcription regulation</keyword>
<evidence type="ECO:0000256" key="8">
    <source>
        <dbReference type="ARBA" id="ARBA00023163"/>
    </source>
</evidence>
<evidence type="ECO:0000259" key="13">
    <source>
        <dbReference type="Pfam" id="PF10099"/>
    </source>
</evidence>
<reference evidence="15 16" key="1">
    <citation type="submission" date="2017-04" db="EMBL/GenBank/DDBJ databases">
        <authorList>
            <person name="Afonso C.L."/>
            <person name="Miller P.J."/>
            <person name="Scott M.A."/>
            <person name="Spackman E."/>
            <person name="Goraichik I."/>
            <person name="Dimitrov K.M."/>
            <person name="Suarez D.L."/>
            <person name="Swayne D.E."/>
        </authorList>
    </citation>
    <scope>NUCLEOTIDE SEQUENCE [LARGE SCALE GENOMIC DNA]</scope>
    <source>
        <strain evidence="15 16">DSM 43828</strain>
    </source>
</reference>
<dbReference type="Pfam" id="PF10099">
    <property type="entry name" value="RskA_C"/>
    <property type="match status" value="1"/>
</dbReference>
<dbReference type="GO" id="GO:0005886">
    <property type="term" value="C:plasma membrane"/>
    <property type="evidence" value="ECO:0007669"/>
    <property type="project" value="UniProtKB-SubCell"/>
</dbReference>
<evidence type="ECO:0000313" key="16">
    <source>
        <dbReference type="Proteomes" id="UP000192674"/>
    </source>
</evidence>
<evidence type="ECO:0000256" key="9">
    <source>
        <dbReference type="ARBA" id="ARBA00029829"/>
    </source>
</evidence>
<evidence type="ECO:0000259" key="14">
    <source>
        <dbReference type="Pfam" id="PF13490"/>
    </source>
</evidence>
<gene>
    <name evidence="15" type="ORF">SAMN05661093_10055</name>
</gene>
<evidence type="ECO:0000256" key="6">
    <source>
        <dbReference type="ARBA" id="ARBA00023015"/>
    </source>
</evidence>
<dbReference type="Pfam" id="PF13490">
    <property type="entry name" value="zf-HC2"/>
    <property type="match status" value="1"/>
</dbReference>
<feature type="domain" description="Anti-sigma K factor RskA C-terminal" evidence="13">
    <location>
        <begin position="113"/>
        <end position="248"/>
    </location>
</feature>
<dbReference type="RefSeq" id="WP_084434243.1">
    <property type="nucleotide sequence ID" value="NZ_FWXV01000014.1"/>
</dbReference>
<keyword evidence="8" id="KW-0804">Transcription</keyword>
<keyword evidence="15" id="KW-0862">Zinc</keyword>
<dbReference type="PANTHER" id="PTHR37461">
    <property type="entry name" value="ANTI-SIGMA-K FACTOR RSKA"/>
    <property type="match status" value="1"/>
</dbReference>
<evidence type="ECO:0000256" key="7">
    <source>
        <dbReference type="ARBA" id="ARBA00023136"/>
    </source>
</evidence>
<name>A0A1W2FXK0_KIBAR</name>
<keyword evidence="15" id="KW-0479">Metal-binding</keyword>
<dbReference type="Gene3D" id="1.10.10.1320">
    <property type="entry name" value="Anti-sigma factor, zinc-finger domain"/>
    <property type="match status" value="1"/>
</dbReference>
<keyword evidence="7 12" id="KW-0472">Membrane</keyword>
<comment type="subcellular location">
    <subcellularLocation>
        <location evidence="2">Cell membrane</location>
    </subcellularLocation>
    <subcellularLocation>
        <location evidence="1">Membrane</location>
        <topology evidence="1">Single-pass membrane protein</topology>
    </subcellularLocation>
</comment>
<evidence type="ECO:0000313" key="15">
    <source>
        <dbReference type="EMBL" id="SMD26472.1"/>
    </source>
</evidence>
<dbReference type="InterPro" id="IPR018764">
    <property type="entry name" value="RskA_C"/>
</dbReference>
<dbReference type="PANTHER" id="PTHR37461:SF1">
    <property type="entry name" value="ANTI-SIGMA-K FACTOR RSKA"/>
    <property type="match status" value="1"/>
</dbReference>
<keyword evidence="5 12" id="KW-1133">Transmembrane helix</keyword>
<keyword evidence="15" id="KW-0863">Zinc-finger</keyword>
<proteinExistence type="predicted"/>
<evidence type="ECO:0000256" key="1">
    <source>
        <dbReference type="ARBA" id="ARBA00004167"/>
    </source>
</evidence>
<dbReference type="Proteomes" id="UP000192674">
    <property type="component" value="Unassembled WGS sequence"/>
</dbReference>
<feature type="region of interest" description="Disordered" evidence="11">
    <location>
        <begin position="78"/>
        <end position="106"/>
    </location>
</feature>
<keyword evidence="3" id="KW-1003">Cell membrane</keyword>
<dbReference type="InterPro" id="IPR041916">
    <property type="entry name" value="Anti_sigma_zinc_sf"/>
</dbReference>
<dbReference type="AlphaFoldDB" id="A0A1W2FXK0"/>
<feature type="compositionally biased region" description="Basic residues" evidence="11">
    <location>
        <begin position="97"/>
        <end position="106"/>
    </location>
</feature>
<evidence type="ECO:0000256" key="11">
    <source>
        <dbReference type="SAM" id="MobiDB-lite"/>
    </source>
</evidence>
<accession>A0A1W2FXK0</accession>
<feature type="domain" description="Putative zinc-finger" evidence="14">
    <location>
        <begin position="11"/>
        <end position="38"/>
    </location>
</feature>
<dbReference type="GO" id="GO:0008270">
    <property type="term" value="F:zinc ion binding"/>
    <property type="evidence" value="ECO:0007669"/>
    <property type="project" value="UniProtKB-KW"/>
</dbReference>
<feature type="region of interest" description="Disordered" evidence="11">
    <location>
        <begin position="239"/>
        <end position="261"/>
    </location>
</feature>
<evidence type="ECO:0000256" key="10">
    <source>
        <dbReference type="ARBA" id="ARBA00030803"/>
    </source>
</evidence>